<evidence type="ECO:0000313" key="2">
    <source>
        <dbReference type="Proteomes" id="UP000193427"/>
    </source>
</evidence>
<keyword evidence="2" id="KW-1185">Reference proteome</keyword>
<organism evidence="1 2">
    <name type="scientific">Piscinibacter gummiphilus</name>
    <dbReference type="NCBI Taxonomy" id="946333"/>
    <lineage>
        <taxon>Bacteria</taxon>
        <taxon>Pseudomonadati</taxon>
        <taxon>Pseudomonadota</taxon>
        <taxon>Betaproteobacteria</taxon>
        <taxon>Burkholderiales</taxon>
        <taxon>Sphaerotilaceae</taxon>
        <taxon>Piscinibacter</taxon>
    </lineage>
</organism>
<dbReference type="KEGG" id="rgu:A4W93_05450"/>
<sequence length="168" mass="17999">MSQPTPALPITSSQTIGPFPHEGWRWAFDAGNQDLPVQITGRVFDGDGNPVSDAVLEAWLPGTNAGAALEGLPGLYRIHSQDDGSFRFSLPAHGVANEPAAYIVVFARGLLKHQFSAVYLGDNADAPLLKQVPAERRATLIAKPGAAGTHEWDLHLQGPAETVFFDFT</sequence>
<dbReference type="GO" id="GO:0016702">
    <property type="term" value="F:oxidoreductase activity, acting on single donors with incorporation of molecular oxygen, incorporation of two atoms of oxygen"/>
    <property type="evidence" value="ECO:0007669"/>
    <property type="project" value="InterPro"/>
</dbReference>
<dbReference type="AlphaFoldDB" id="A0A1W6L5A9"/>
<dbReference type="EMBL" id="CP015118">
    <property type="protein sequence ID" value="ARN19402.1"/>
    <property type="molecule type" value="Genomic_DNA"/>
</dbReference>
<dbReference type="STRING" id="946333.A4W93_05450"/>
<evidence type="ECO:0000313" key="1">
    <source>
        <dbReference type="EMBL" id="ARN19402.1"/>
    </source>
</evidence>
<dbReference type="InterPro" id="IPR015889">
    <property type="entry name" value="Intradiol_dOase_core"/>
</dbReference>
<dbReference type="SUPFAM" id="SSF49482">
    <property type="entry name" value="Aromatic compound dioxygenase"/>
    <property type="match status" value="1"/>
</dbReference>
<dbReference type="Proteomes" id="UP000193427">
    <property type="component" value="Chromosome"/>
</dbReference>
<protein>
    <submittedName>
        <fullName evidence="1">Uncharacterized protein</fullName>
    </submittedName>
</protein>
<dbReference type="RefSeq" id="WP_085749660.1">
    <property type="nucleotide sequence ID" value="NZ_BSPR01000002.1"/>
</dbReference>
<name>A0A1W6L5A9_9BURK</name>
<dbReference type="GO" id="GO:0005506">
    <property type="term" value="F:iron ion binding"/>
    <property type="evidence" value="ECO:0007669"/>
    <property type="project" value="InterPro"/>
</dbReference>
<accession>A0A1W6L5A9</accession>
<dbReference type="OrthoDB" id="9805815at2"/>
<gene>
    <name evidence="1" type="ORF">A4W93_05450</name>
</gene>
<dbReference type="Gene3D" id="2.60.130.10">
    <property type="entry name" value="Aromatic compound dioxygenase"/>
    <property type="match status" value="1"/>
</dbReference>
<reference evidence="1 2" key="1">
    <citation type="submission" date="2016-04" db="EMBL/GenBank/DDBJ databases">
        <title>Complete genome sequence of natural rubber-degrading, novel Gram-negative bacterium, Rhizobacter gummiphilus strain NS21.</title>
        <authorList>
            <person name="Tabata M."/>
            <person name="Kasai D."/>
            <person name="Fukuda M."/>
        </authorList>
    </citation>
    <scope>NUCLEOTIDE SEQUENCE [LARGE SCALE GENOMIC DNA]</scope>
    <source>
        <strain evidence="1 2">NS21</strain>
    </source>
</reference>
<proteinExistence type="predicted"/>